<dbReference type="EMBL" id="BOPD01000009">
    <property type="protein sequence ID" value="GIJ32378.1"/>
    <property type="molecule type" value="Genomic_DNA"/>
</dbReference>
<keyword evidence="3" id="KW-1185">Reference proteome</keyword>
<evidence type="ECO:0000313" key="3">
    <source>
        <dbReference type="Proteomes" id="UP000607311"/>
    </source>
</evidence>
<dbReference type="AlphaFoldDB" id="A0A9W5UQG9"/>
<name>A0A9W5UQG9_9ACTN</name>
<accession>A0A9W5UQG9</accession>
<gene>
    <name evidence="2" type="ORF">Vse01_15260</name>
</gene>
<evidence type="ECO:0000256" key="1">
    <source>
        <dbReference type="SAM" id="MobiDB-lite"/>
    </source>
</evidence>
<dbReference type="Proteomes" id="UP000607311">
    <property type="component" value="Unassembled WGS sequence"/>
</dbReference>
<evidence type="ECO:0000313" key="2">
    <source>
        <dbReference type="EMBL" id="GIJ32378.1"/>
    </source>
</evidence>
<protein>
    <submittedName>
        <fullName evidence="2">Uncharacterized protein</fullName>
    </submittedName>
</protein>
<reference evidence="2" key="1">
    <citation type="submission" date="2021-01" db="EMBL/GenBank/DDBJ databases">
        <title>Whole genome shotgun sequence of Verrucosispora sediminis NBRC 107745.</title>
        <authorList>
            <person name="Komaki H."/>
            <person name="Tamura T."/>
        </authorList>
    </citation>
    <scope>NUCLEOTIDE SEQUENCE</scope>
    <source>
        <strain evidence="2">NBRC 107745</strain>
    </source>
</reference>
<proteinExistence type="predicted"/>
<feature type="region of interest" description="Disordered" evidence="1">
    <location>
        <begin position="46"/>
        <end position="68"/>
    </location>
</feature>
<sequence>MTAAARAGTAGPAKELIAAITRAAVTANQLRYVSLRRAIAIALPPTAGRSSGTGTVPVRPCPPCPLPH</sequence>
<organism evidence="2 3">
    <name type="scientific">Micromonospora sediminimaris</name>
    <dbReference type="NCBI Taxonomy" id="547162"/>
    <lineage>
        <taxon>Bacteria</taxon>
        <taxon>Bacillati</taxon>
        <taxon>Actinomycetota</taxon>
        <taxon>Actinomycetes</taxon>
        <taxon>Micromonosporales</taxon>
        <taxon>Micromonosporaceae</taxon>
        <taxon>Micromonospora</taxon>
    </lineage>
</organism>
<comment type="caution">
    <text evidence="2">The sequence shown here is derived from an EMBL/GenBank/DDBJ whole genome shotgun (WGS) entry which is preliminary data.</text>
</comment>
<feature type="compositionally biased region" description="Pro residues" evidence="1">
    <location>
        <begin position="59"/>
        <end position="68"/>
    </location>
</feature>